<dbReference type="InterPro" id="IPR040350">
    <property type="entry name" value="TMEM272"/>
</dbReference>
<dbReference type="PANTHER" id="PTHR33444">
    <property type="entry name" value="SI:DKEY-19B23.12-RELATED"/>
    <property type="match status" value="1"/>
</dbReference>
<keyword evidence="2" id="KW-0812">Transmembrane</keyword>
<feature type="transmembrane region" description="Helical" evidence="2">
    <location>
        <begin position="310"/>
        <end position="339"/>
    </location>
</feature>
<feature type="transmembrane region" description="Helical" evidence="2">
    <location>
        <begin position="222"/>
        <end position="242"/>
    </location>
</feature>
<organism evidence="3 5">
    <name type="scientific">Adineta steineri</name>
    <dbReference type="NCBI Taxonomy" id="433720"/>
    <lineage>
        <taxon>Eukaryota</taxon>
        <taxon>Metazoa</taxon>
        <taxon>Spiralia</taxon>
        <taxon>Gnathifera</taxon>
        <taxon>Rotifera</taxon>
        <taxon>Eurotatoria</taxon>
        <taxon>Bdelloidea</taxon>
        <taxon>Adinetida</taxon>
        <taxon>Adinetidae</taxon>
        <taxon>Adineta</taxon>
    </lineage>
</organism>
<dbReference type="AlphaFoldDB" id="A0A813TML1"/>
<evidence type="ECO:0000313" key="3">
    <source>
        <dbReference type="EMBL" id="CAF0816684.1"/>
    </source>
</evidence>
<dbReference type="PANTHER" id="PTHR33444:SF7">
    <property type="entry name" value="TRANSMEMBRANE PROTEIN 272"/>
    <property type="match status" value="1"/>
</dbReference>
<dbReference type="EMBL" id="CAJNOI010000046">
    <property type="protein sequence ID" value="CAF0931983.1"/>
    <property type="molecule type" value="Genomic_DNA"/>
</dbReference>
<protein>
    <submittedName>
        <fullName evidence="3">Uncharacterized protein</fullName>
    </submittedName>
</protein>
<keyword evidence="5" id="KW-1185">Reference proteome</keyword>
<comment type="caution">
    <text evidence="3">The sequence shown here is derived from an EMBL/GenBank/DDBJ whole genome shotgun (WGS) entry which is preliminary data.</text>
</comment>
<dbReference type="OrthoDB" id="6157510at2759"/>
<keyword evidence="2" id="KW-1133">Transmembrane helix</keyword>
<name>A0A813TML1_9BILA</name>
<evidence type="ECO:0000256" key="2">
    <source>
        <dbReference type="SAM" id="Phobius"/>
    </source>
</evidence>
<evidence type="ECO:0000313" key="5">
    <source>
        <dbReference type="Proteomes" id="UP000663832"/>
    </source>
</evidence>
<gene>
    <name evidence="4" type="ORF">BJG266_LOCUS12144</name>
    <name evidence="3" type="ORF">QVE165_LOCUS5032</name>
</gene>
<feature type="transmembrane region" description="Helical" evidence="2">
    <location>
        <begin position="190"/>
        <end position="210"/>
    </location>
</feature>
<keyword evidence="2" id="KW-0472">Membrane</keyword>
<feature type="region of interest" description="Disordered" evidence="1">
    <location>
        <begin position="93"/>
        <end position="113"/>
    </location>
</feature>
<reference evidence="3" key="1">
    <citation type="submission" date="2021-02" db="EMBL/GenBank/DDBJ databases">
        <authorList>
            <person name="Nowell W R."/>
        </authorList>
    </citation>
    <scope>NUCLEOTIDE SEQUENCE</scope>
</reference>
<feature type="compositionally biased region" description="Polar residues" evidence="1">
    <location>
        <begin position="101"/>
        <end position="113"/>
    </location>
</feature>
<accession>A0A813TML1</accession>
<evidence type="ECO:0000256" key="1">
    <source>
        <dbReference type="SAM" id="MobiDB-lite"/>
    </source>
</evidence>
<proteinExistence type="predicted"/>
<feature type="transmembrane region" description="Helical" evidence="2">
    <location>
        <begin position="266"/>
        <end position="287"/>
    </location>
</feature>
<dbReference type="Proteomes" id="UP000663877">
    <property type="component" value="Unassembled WGS sequence"/>
</dbReference>
<dbReference type="EMBL" id="CAJNOM010000020">
    <property type="protein sequence ID" value="CAF0816684.1"/>
    <property type="molecule type" value="Genomic_DNA"/>
</dbReference>
<sequence>MTSNSPTNGKNSLTFESIVCSQLELKRHAASFTNRRNTMCRRLSYIPSSSPPSSTTTTTTGTAISISPLNARASTSSALADLSIHFLKTKDSTNDRKRSRASSFNSTTGNTLRQSVAERQSVGSILYWDPSRNPSTTRHESQVSKWSIDFHKDTPHYGSLRSRLVEEYTDCESLLEFAKKTVLVLIQTKVATVFLGLLLILPITMMSIGVSHLSDCPKQTHLPIYLFVAGIVWTTKLLQNIWHKYRLQQKASNDEEPPSERNDGHAFIDGLMTSFLIIWFFLGHYWLSTLGYPIQFEQPLETPDVWCDKSVVLCTIASIFITYFILITFIIIVVCLVCCTRYTIIKRASSSQI</sequence>
<evidence type="ECO:0000313" key="4">
    <source>
        <dbReference type="EMBL" id="CAF0931983.1"/>
    </source>
</evidence>
<dbReference type="Proteomes" id="UP000663832">
    <property type="component" value="Unassembled WGS sequence"/>
</dbReference>